<comment type="caution">
    <text evidence="1">The sequence shown here is derived from an EMBL/GenBank/DDBJ whole genome shotgun (WGS) entry which is preliminary data.</text>
</comment>
<evidence type="ECO:0000313" key="2">
    <source>
        <dbReference type="Proteomes" id="UP000749471"/>
    </source>
</evidence>
<accession>A0ABS6E746</accession>
<proteinExistence type="predicted"/>
<dbReference type="PANTHER" id="PTHR30575:SF0">
    <property type="entry name" value="XAA-ARG DIPEPTIDASE"/>
    <property type="match status" value="1"/>
</dbReference>
<dbReference type="Proteomes" id="UP000749471">
    <property type="component" value="Unassembled WGS sequence"/>
</dbReference>
<dbReference type="PANTHER" id="PTHR30575">
    <property type="entry name" value="PEPTIDASE M20"/>
    <property type="match status" value="1"/>
</dbReference>
<dbReference type="EMBL" id="JAHLPM010000009">
    <property type="protein sequence ID" value="MBU5438740.1"/>
    <property type="molecule type" value="Genomic_DNA"/>
</dbReference>
<dbReference type="PIRSF" id="PIRSF037227">
    <property type="entry name" value="Aminobenzoyl-glu_utiliz_pB"/>
    <property type="match status" value="1"/>
</dbReference>
<dbReference type="InterPro" id="IPR017145">
    <property type="entry name" value="Aminobenzoyl-glu_utiliz_pB"/>
</dbReference>
<gene>
    <name evidence="1" type="ORF">KQI42_12000</name>
</gene>
<dbReference type="InterPro" id="IPR052030">
    <property type="entry name" value="Peptidase_M20/M20A_hydrolases"/>
</dbReference>
<dbReference type="RefSeq" id="WP_216520057.1">
    <property type="nucleotide sequence ID" value="NZ_JAHLPM010000009.1"/>
</dbReference>
<keyword evidence="2" id="KW-1185">Reference proteome</keyword>
<dbReference type="NCBIfam" id="TIGR01891">
    <property type="entry name" value="amidohydrolases"/>
    <property type="match status" value="1"/>
</dbReference>
<evidence type="ECO:0000313" key="1">
    <source>
        <dbReference type="EMBL" id="MBU5438740.1"/>
    </source>
</evidence>
<name>A0ABS6E746_9FIRM</name>
<sequence length="459" mass="50560">MKKHDLLKYLDDINDEVKELTLEVWNNPEVSGEEKKSANLFREKLKSNGFEIKEIGGQEHAFIAEYGKGSPVIAVLAEYDALPGLSQSLDTKFNPVEINGPGHGCGHNLLGGAALEAALAVKKYLEETKTSGTIRFFGCPEEETLVGKVKMVKAGAFDGCDLALSWHPMNINVALENAFLSNNAIKFRFHGISAHAAQSPESGRSALDAVELMNVGANYLREHIIDKARIHYTITNAGGAPNIVPKEAESWYFVRAPYRKDVEEITERLLKVAKGAAMMTETTVDYEIISGCYEMLPNKVLFDLTHKNMVEIGVPKYTEDEYSFAKAIQESLDPNMVEGEIKKFISSDGNEIAYIYEDVLEKDKSNLVSVSGSSDSGDVSWIMPMNLFATATWPLGVPAHSWQATSSSGSSMGIKGMAYAAKVFSGIMYDLLNNPSIVEEAKAEFEKRTEKRKYVSPLD</sequence>
<dbReference type="Pfam" id="PF01546">
    <property type="entry name" value="Peptidase_M20"/>
    <property type="match status" value="1"/>
</dbReference>
<organism evidence="1 2">
    <name type="scientific">Tissierella simiarum</name>
    <dbReference type="NCBI Taxonomy" id="2841534"/>
    <lineage>
        <taxon>Bacteria</taxon>
        <taxon>Bacillati</taxon>
        <taxon>Bacillota</taxon>
        <taxon>Tissierellia</taxon>
        <taxon>Tissierellales</taxon>
        <taxon>Tissierellaceae</taxon>
        <taxon>Tissierella</taxon>
    </lineage>
</organism>
<reference evidence="1 2" key="1">
    <citation type="submission" date="2021-06" db="EMBL/GenBank/DDBJ databases">
        <authorList>
            <person name="Sun Q."/>
            <person name="Li D."/>
        </authorList>
    </citation>
    <scope>NUCLEOTIDE SEQUENCE [LARGE SCALE GENOMIC DNA]</scope>
    <source>
        <strain evidence="1 2">MSJ-40</strain>
    </source>
</reference>
<protein>
    <submittedName>
        <fullName evidence="1">Amidohydrolase</fullName>
    </submittedName>
</protein>
<dbReference type="InterPro" id="IPR002933">
    <property type="entry name" value="Peptidase_M20"/>
</dbReference>
<dbReference type="InterPro" id="IPR017439">
    <property type="entry name" value="Amidohydrolase"/>
</dbReference>